<feature type="transmembrane region" description="Helical" evidence="1">
    <location>
        <begin position="51"/>
        <end position="75"/>
    </location>
</feature>
<keyword evidence="1" id="KW-1133">Transmembrane helix</keyword>
<feature type="transmembrane region" description="Helical" evidence="1">
    <location>
        <begin position="271"/>
        <end position="297"/>
    </location>
</feature>
<comment type="caution">
    <text evidence="2">The sequence shown here is derived from an EMBL/GenBank/DDBJ whole genome shotgun (WGS) entry which is preliminary data.</text>
</comment>
<gene>
    <name evidence="2" type="ORF">CYMTET_44957</name>
</gene>
<accession>A0AAE0C0E0</accession>
<proteinExistence type="predicted"/>
<reference evidence="2 3" key="1">
    <citation type="journal article" date="2015" name="Genome Biol. Evol.">
        <title>Comparative Genomics of a Bacterivorous Green Alga Reveals Evolutionary Causalities and Consequences of Phago-Mixotrophic Mode of Nutrition.</title>
        <authorList>
            <person name="Burns J.A."/>
            <person name="Paasch A."/>
            <person name="Narechania A."/>
            <person name="Kim E."/>
        </authorList>
    </citation>
    <scope>NUCLEOTIDE SEQUENCE [LARGE SCALE GENOMIC DNA]</scope>
    <source>
        <strain evidence="2 3">PLY_AMNH</strain>
    </source>
</reference>
<keyword evidence="1" id="KW-0472">Membrane</keyword>
<keyword evidence="3" id="KW-1185">Reference proteome</keyword>
<sequence>MFDVEPGTANAAFVEVPATFLSGARLWAESLRVVFRSSSCLRLLRIFLKKLLWVTLLTNAVCLLLLLPTCGLLLLGKLLASPFVTFSVADAGWRLVSTWKWALQFWWTVGPWIQLLTLRYVGWSQLDGIFLSVLRDLDPQRADELSRLRPEPATNALLRSMRRQLRMLSLYPLPWLLARAPLIGPLAWPATSLYILQQKVGFQRALACALLAALPLVGDFATYLLRTYFAVTLVARELLEPYFSRKPSARASWWDILAKNEPLLLGFAAPIYAMIEIPLAGPLLWVIAQGCAPMVLLHLR</sequence>
<dbReference type="PANTHER" id="PTHR38421:SF1">
    <property type="entry name" value="TRANSMEMBRANE PROTEIN"/>
    <property type="match status" value="1"/>
</dbReference>
<evidence type="ECO:0000313" key="2">
    <source>
        <dbReference type="EMBL" id="KAK3245474.1"/>
    </source>
</evidence>
<name>A0AAE0C0E0_9CHLO</name>
<dbReference type="EMBL" id="LGRX02030608">
    <property type="protein sequence ID" value="KAK3245474.1"/>
    <property type="molecule type" value="Genomic_DNA"/>
</dbReference>
<dbReference type="AlphaFoldDB" id="A0AAE0C0E0"/>
<dbReference type="Proteomes" id="UP001190700">
    <property type="component" value="Unassembled WGS sequence"/>
</dbReference>
<protein>
    <submittedName>
        <fullName evidence="2">Uncharacterized protein</fullName>
    </submittedName>
</protein>
<organism evidence="2 3">
    <name type="scientific">Cymbomonas tetramitiformis</name>
    <dbReference type="NCBI Taxonomy" id="36881"/>
    <lineage>
        <taxon>Eukaryota</taxon>
        <taxon>Viridiplantae</taxon>
        <taxon>Chlorophyta</taxon>
        <taxon>Pyramimonadophyceae</taxon>
        <taxon>Pyramimonadales</taxon>
        <taxon>Pyramimonadaceae</taxon>
        <taxon>Cymbomonas</taxon>
    </lineage>
</organism>
<evidence type="ECO:0000313" key="3">
    <source>
        <dbReference type="Proteomes" id="UP001190700"/>
    </source>
</evidence>
<feature type="transmembrane region" description="Helical" evidence="1">
    <location>
        <begin position="205"/>
        <end position="225"/>
    </location>
</feature>
<evidence type="ECO:0000256" key="1">
    <source>
        <dbReference type="SAM" id="Phobius"/>
    </source>
</evidence>
<keyword evidence="1" id="KW-0812">Transmembrane</keyword>
<dbReference type="PANTHER" id="PTHR38421">
    <property type="entry name" value="TRANSMEMBRANE PROTEIN USGS"/>
    <property type="match status" value="1"/>
</dbReference>
<feature type="transmembrane region" description="Helical" evidence="1">
    <location>
        <begin position="176"/>
        <end position="196"/>
    </location>
</feature>